<organism evidence="1 2">
    <name type="scientific">Citrobacter youngae ATCC 29220</name>
    <dbReference type="NCBI Taxonomy" id="500640"/>
    <lineage>
        <taxon>Bacteria</taxon>
        <taxon>Pseudomonadati</taxon>
        <taxon>Pseudomonadota</taxon>
        <taxon>Gammaproteobacteria</taxon>
        <taxon>Enterobacterales</taxon>
        <taxon>Enterobacteriaceae</taxon>
        <taxon>Citrobacter</taxon>
        <taxon>Citrobacter freundii complex</taxon>
    </lineage>
</organism>
<dbReference type="Proteomes" id="UP000003880">
    <property type="component" value="Unassembled WGS sequence"/>
</dbReference>
<name>D4BG49_9ENTR</name>
<evidence type="ECO:0000313" key="2">
    <source>
        <dbReference type="Proteomes" id="UP000003880"/>
    </source>
</evidence>
<reference evidence="1 2" key="1">
    <citation type="submission" date="2010-02" db="EMBL/GenBank/DDBJ databases">
        <authorList>
            <person name="Weinstock G."/>
            <person name="Sodergren E."/>
            <person name="Clifton S."/>
            <person name="Fulton L."/>
            <person name="Fulton B."/>
            <person name="Courtney L."/>
            <person name="Fronick C."/>
            <person name="Harrison M."/>
            <person name="Strong C."/>
            <person name="Farmer C."/>
            <person name="Delahaunty K."/>
            <person name="Markovic C."/>
            <person name="Hall O."/>
            <person name="Minx P."/>
            <person name="Tomlinson C."/>
            <person name="Mitreva M."/>
            <person name="Nelson J."/>
            <person name="Hou S."/>
            <person name="Wollam A."/>
            <person name="Pepin K.H."/>
            <person name="Johnson M."/>
            <person name="Bhonagiri V."/>
            <person name="Zhang X."/>
            <person name="Suruliraj S."/>
            <person name="Warren W."/>
            <person name="Chinwalla A."/>
            <person name="Mardis E.R."/>
            <person name="Wilson R.K."/>
        </authorList>
    </citation>
    <scope>NUCLEOTIDE SEQUENCE [LARGE SCALE GENOMIC DNA]</scope>
    <source>
        <strain evidence="1 2">ATCC 29220</strain>
    </source>
</reference>
<proteinExistence type="predicted"/>
<dbReference type="EMBL" id="ABWL02000016">
    <property type="protein sequence ID" value="EFE07336.1"/>
    <property type="molecule type" value="Genomic_DNA"/>
</dbReference>
<sequence length="39" mass="4297">MQKTADSDLQVNSYAENTYVDSDRQVYINPGGNSVNSTN</sequence>
<comment type="caution">
    <text evidence="1">The sequence shown here is derived from an EMBL/GenBank/DDBJ whole genome shotgun (WGS) entry which is preliminary data.</text>
</comment>
<protein>
    <submittedName>
        <fullName evidence="1">Uncharacterized protein</fullName>
    </submittedName>
</protein>
<evidence type="ECO:0000313" key="1">
    <source>
        <dbReference type="EMBL" id="EFE07336.1"/>
    </source>
</evidence>
<gene>
    <name evidence="1" type="ORF">CIT292_09220</name>
</gene>
<dbReference type="AlphaFoldDB" id="D4BG49"/>
<accession>D4BG49</accession>
<dbReference type="HOGENOM" id="CLU_3307020_0_0_6"/>